<dbReference type="RefSeq" id="WP_079208826.1">
    <property type="nucleotide sequence ID" value="NZ_MVGR01000004.1"/>
</dbReference>
<name>A0A1V4BTV1_MICAE</name>
<organism evidence="2 3">
    <name type="scientific">Microcystis aeruginosa KW</name>
    <dbReference type="NCBI Taxonomy" id="1960155"/>
    <lineage>
        <taxon>Bacteria</taxon>
        <taxon>Bacillati</taxon>
        <taxon>Cyanobacteriota</taxon>
        <taxon>Cyanophyceae</taxon>
        <taxon>Oscillatoriophycideae</taxon>
        <taxon>Chroococcales</taxon>
        <taxon>Microcystaceae</taxon>
        <taxon>Microcystis</taxon>
    </lineage>
</organism>
<sequence length="413" mass="46324">MTSLSDGKGTTSQGKVNGVTLKGITRQNYSPTTTVTVKNTTEDKYAYQVMTDQTNVDINLDKGNYSLENNSGGTIDYEWIDQPKKINYPRLLTQNLLNLELDTILASDDKQKAFQDSDGLIGFVNLSSSFVTSNSEFKTGREVCDKVSNFFATLRIKVFAYLQKNPDKVLPGDKKPESQWDSAVTHYMQFLLTQAGGLTNYRVTTETYSFTQLLAEFSTSFVKLFFDAAIVPEAVITDVVNFIEGVGKSLRTSWDDRSRHYQTALLGQCHEAVPTDASGETTVYFPKIKYYYISMDSSQQEFTSPCAKTQKITFNFKYEYYVTGLKASILDTNSDDYKNFTKFLDKVGGISYKEADNNLDQILNGTVSDTPSPGFVSTGEYEIDIYGVDLLSYPRVAITPPRTIEKILNTRID</sequence>
<comment type="caution">
    <text evidence="2">The sequence shown here is derived from an EMBL/GenBank/DDBJ whole genome shotgun (WGS) entry which is preliminary data.</text>
</comment>
<evidence type="ECO:0000259" key="1">
    <source>
        <dbReference type="Pfam" id="PF18270"/>
    </source>
</evidence>
<dbReference type="Pfam" id="PF18270">
    <property type="entry name" value="Evf"/>
    <property type="match status" value="1"/>
</dbReference>
<dbReference type="Proteomes" id="UP000189835">
    <property type="component" value="Unassembled WGS sequence"/>
</dbReference>
<dbReference type="EMBL" id="MVGR01000004">
    <property type="protein sequence ID" value="OPF17774.1"/>
    <property type="molecule type" value="Genomic_DNA"/>
</dbReference>
<reference evidence="2 3" key="1">
    <citation type="submission" date="2017-02" db="EMBL/GenBank/DDBJ databases">
        <title>Genome sequence of Microcystis aeruginosa KW.</title>
        <authorList>
            <person name="Oh H.-M."/>
            <person name="Ahn C.-Y."/>
            <person name="Jeong H."/>
            <person name="Srivastava A."/>
            <person name="Lee H.-G."/>
            <person name="Kang S.-R."/>
        </authorList>
    </citation>
    <scope>NUCLEOTIDE SEQUENCE [LARGE SCALE GENOMIC DNA]</scope>
    <source>
        <strain evidence="2 3">KW</strain>
    </source>
</reference>
<protein>
    <recommendedName>
        <fullName evidence="1">Virulence factor Evf domain-containing protein</fullName>
    </recommendedName>
</protein>
<accession>A0A1V4BTV1</accession>
<evidence type="ECO:0000313" key="3">
    <source>
        <dbReference type="Proteomes" id="UP000189835"/>
    </source>
</evidence>
<feature type="domain" description="Virulence factor Evf" evidence="1">
    <location>
        <begin position="203"/>
        <end position="357"/>
    </location>
</feature>
<dbReference type="InterPro" id="IPR041576">
    <property type="entry name" value="Evf"/>
</dbReference>
<gene>
    <name evidence="2" type="ORF">B1L04_17940</name>
</gene>
<proteinExistence type="predicted"/>
<dbReference type="AlphaFoldDB" id="A0A1V4BTV1"/>
<evidence type="ECO:0000313" key="2">
    <source>
        <dbReference type="EMBL" id="OPF17774.1"/>
    </source>
</evidence>